<dbReference type="Proteomes" id="UP000244855">
    <property type="component" value="Unassembled WGS sequence"/>
</dbReference>
<organism evidence="2 3">
    <name type="scientific">Periconia macrospinosa</name>
    <dbReference type="NCBI Taxonomy" id="97972"/>
    <lineage>
        <taxon>Eukaryota</taxon>
        <taxon>Fungi</taxon>
        <taxon>Dikarya</taxon>
        <taxon>Ascomycota</taxon>
        <taxon>Pezizomycotina</taxon>
        <taxon>Dothideomycetes</taxon>
        <taxon>Pleosporomycetidae</taxon>
        <taxon>Pleosporales</taxon>
        <taxon>Massarineae</taxon>
        <taxon>Periconiaceae</taxon>
        <taxon>Periconia</taxon>
    </lineage>
</organism>
<gene>
    <name evidence="2" type="ORF">DM02DRAFT_126512</name>
</gene>
<evidence type="ECO:0000313" key="3">
    <source>
        <dbReference type="Proteomes" id="UP000244855"/>
    </source>
</evidence>
<evidence type="ECO:0000256" key="1">
    <source>
        <dbReference type="SAM" id="Phobius"/>
    </source>
</evidence>
<feature type="transmembrane region" description="Helical" evidence="1">
    <location>
        <begin position="88"/>
        <end position="109"/>
    </location>
</feature>
<name>A0A2V1E4P9_9PLEO</name>
<protein>
    <submittedName>
        <fullName evidence="2">Uncharacterized protein</fullName>
    </submittedName>
</protein>
<reference evidence="2 3" key="1">
    <citation type="journal article" date="2018" name="Sci. Rep.">
        <title>Comparative genomics provides insights into the lifestyle and reveals functional heterogeneity of dark septate endophytic fungi.</title>
        <authorList>
            <person name="Knapp D.G."/>
            <person name="Nemeth J.B."/>
            <person name="Barry K."/>
            <person name="Hainaut M."/>
            <person name="Henrissat B."/>
            <person name="Johnson J."/>
            <person name="Kuo A."/>
            <person name="Lim J.H.P."/>
            <person name="Lipzen A."/>
            <person name="Nolan M."/>
            <person name="Ohm R.A."/>
            <person name="Tamas L."/>
            <person name="Grigoriev I.V."/>
            <person name="Spatafora J.W."/>
            <person name="Nagy L.G."/>
            <person name="Kovacs G.M."/>
        </authorList>
    </citation>
    <scope>NUCLEOTIDE SEQUENCE [LARGE SCALE GENOMIC DNA]</scope>
    <source>
        <strain evidence="2 3">DSE2036</strain>
    </source>
</reference>
<keyword evidence="1" id="KW-1133">Transmembrane helix</keyword>
<evidence type="ECO:0000313" key="2">
    <source>
        <dbReference type="EMBL" id="PVI05079.1"/>
    </source>
</evidence>
<keyword evidence="3" id="KW-1185">Reference proteome</keyword>
<keyword evidence="1" id="KW-0472">Membrane</keyword>
<proteinExistence type="predicted"/>
<sequence length="142" mass="15983">MPANRPLMLHFSPPSSHKYCNGAKSNPLFTHVQLGPVRLTRKRRTLFATWLHGWHAQVARFGLTAPAFLSIGCHCTAPAASRICKVPLIVFFFLSSLPLFTPACLKYNLGRKRKTKINLCQREKHLAKGCIVLCTPPQQEYV</sequence>
<dbReference type="EMBL" id="KZ805316">
    <property type="protein sequence ID" value="PVI05079.1"/>
    <property type="molecule type" value="Genomic_DNA"/>
</dbReference>
<dbReference type="AlphaFoldDB" id="A0A2V1E4P9"/>
<accession>A0A2V1E4P9</accession>
<keyword evidence="1" id="KW-0812">Transmembrane</keyword>